<dbReference type="Proteomes" id="UP000244223">
    <property type="component" value="Unassembled WGS sequence"/>
</dbReference>
<dbReference type="Pfam" id="PF01256">
    <property type="entry name" value="Carb_kinase"/>
    <property type="match status" value="1"/>
</dbReference>
<dbReference type="GO" id="GO:0052855">
    <property type="term" value="F:ADP-dependent NAD(P)H-hydrate dehydratase activity"/>
    <property type="evidence" value="ECO:0007669"/>
    <property type="project" value="UniProtKB-UniRule"/>
</dbReference>
<dbReference type="Gene3D" id="3.40.50.10260">
    <property type="entry name" value="YjeF N-terminal domain"/>
    <property type="match status" value="1"/>
</dbReference>
<comment type="catalytic activity">
    <reaction evidence="16 17 19">
        <text>(6S)-NADPHX + ADP = AMP + phosphate + NADPH + H(+)</text>
        <dbReference type="Rhea" id="RHEA:32235"/>
        <dbReference type="ChEBI" id="CHEBI:15378"/>
        <dbReference type="ChEBI" id="CHEBI:43474"/>
        <dbReference type="ChEBI" id="CHEBI:57783"/>
        <dbReference type="ChEBI" id="CHEBI:64076"/>
        <dbReference type="ChEBI" id="CHEBI:456215"/>
        <dbReference type="ChEBI" id="CHEBI:456216"/>
        <dbReference type="EC" id="4.2.1.136"/>
    </reaction>
</comment>
<evidence type="ECO:0000313" key="23">
    <source>
        <dbReference type="Proteomes" id="UP000244223"/>
    </source>
</evidence>
<dbReference type="PANTHER" id="PTHR12592">
    <property type="entry name" value="ATP-DEPENDENT (S)-NAD(P)H-HYDRATE DEHYDRATASE FAMILY MEMBER"/>
    <property type="match status" value="1"/>
</dbReference>
<evidence type="ECO:0000256" key="14">
    <source>
        <dbReference type="ARBA" id="ARBA00025153"/>
    </source>
</evidence>
<keyword evidence="13" id="KW-0511">Multifunctional enzyme</keyword>
<sequence>MSTSHLLEQQLFTSQQIRDTEQRAFADGLFSEALMQQAGHAVFQTLTRRFPQAKRLIICCGAGNNGGDGYVLAYLAQQAGYQVSVIYTSPPKTHDAQTMLGRAQACGVKIEGWQQQALCADVIVDALLGIGLNAPVQGQLADLITAINNSACPVVAVDVPSGINADTGQVMGHAVRAHITVCFIGHKIGLWTGQACDYVGHIHLQSLNMPASYYPSVAIKKLTDTQLCFPKRAKDSHKGDFGHVLVIGGGEGMGGAVMMTAEACLRVGAGRVTVATHPEHVMPLLARCPELMVRGVQQPKDLLPLLTQVTVIVIGMGLGRNAWGQALWQAVQDCPQPLVVDADALYFLAQQPKTKTNWVLTPHAAEAGRLLAKPYQQIDNDRLNSLQALMTQYQGIVLLKGCGSLIGHQQTIQLCPYGNAGMATAGMGDTLAGIMAGLISQFGFNLDIVAKAVLLHALAGDEAAKEGERGVIATDLFKHLRSLLNRA</sequence>
<comment type="catalytic activity">
    <reaction evidence="1 18 19">
        <text>(6R)-NADHX = (6S)-NADHX</text>
        <dbReference type="Rhea" id="RHEA:32215"/>
        <dbReference type="ChEBI" id="CHEBI:64074"/>
        <dbReference type="ChEBI" id="CHEBI:64075"/>
        <dbReference type="EC" id="5.1.99.6"/>
    </reaction>
</comment>
<feature type="domain" description="YjeF C-terminal" evidence="20">
    <location>
        <begin position="221"/>
        <end position="487"/>
    </location>
</feature>
<dbReference type="InterPro" id="IPR036652">
    <property type="entry name" value="YjeF_N_dom_sf"/>
</dbReference>
<dbReference type="NCBIfam" id="TIGR00197">
    <property type="entry name" value="yjeF_nterm"/>
    <property type="match status" value="1"/>
</dbReference>
<keyword evidence="7 17" id="KW-0067">ATP-binding</keyword>
<dbReference type="PROSITE" id="PS51385">
    <property type="entry name" value="YJEF_N"/>
    <property type="match status" value="1"/>
</dbReference>
<comment type="similarity">
    <text evidence="4 19">In the C-terminal section; belongs to the NnrD/CARKD family.</text>
</comment>
<comment type="catalytic activity">
    <reaction evidence="2 18 19">
        <text>(6R)-NADPHX = (6S)-NADPHX</text>
        <dbReference type="Rhea" id="RHEA:32227"/>
        <dbReference type="ChEBI" id="CHEBI:64076"/>
        <dbReference type="ChEBI" id="CHEBI:64077"/>
        <dbReference type="EC" id="5.1.99.6"/>
    </reaction>
</comment>
<evidence type="ECO:0000256" key="5">
    <source>
        <dbReference type="ARBA" id="ARBA00022723"/>
    </source>
</evidence>
<evidence type="ECO:0000256" key="10">
    <source>
        <dbReference type="ARBA" id="ARBA00023027"/>
    </source>
</evidence>
<dbReference type="Pfam" id="PF03853">
    <property type="entry name" value="YjeF_N"/>
    <property type="match status" value="1"/>
</dbReference>
<dbReference type="HAMAP" id="MF_01965">
    <property type="entry name" value="NADHX_dehydratase"/>
    <property type="match status" value="1"/>
</dbReference>
<keyword evidence="12 17" id="KW-0456">Lyase</keyword>
<evidence type="ECO:0000259" key="20">
    <source>
        <dbReference type="PROSITE" id="PS51383"/>
    </source>
</evidence>
<feature type="domain" description="YjeF N-terminal" evidence="21">
    <location>
        <begin position="17"/>
        <end position="215"/>
    </location>
</feature>
<evidence type="ECO:0000256" key="12">
    <source>
        <dbReference type="ARBA" id="ARBA00023239"/>
    </source>
</evidence>
<dbReference type="EC" id="5.1.99.6" evidence="19"/>
<dbReference type="InterPro" id="IPR004443">
    <property type="entry name" value="YjeF_N_dom"/>
</dbReference>
<dbReference type="HAMAP" id="MF_01966">
    <property type="entry name" value="NADHX_epimerase"/>
    <property type="match status" value="1"/>
</dbReference>
<evidence type="ECO:0000256" key="13">
    <source>
        <dbReference type="ARBA" id="ARBA00023268"/>
    </source>
</evidence>
<dbReference type="InterPro" id="IPR017953">
    <property type="entry name" value="Carbohydrate_kinase_pred_CS"/>
</dbReference>
<feature type="binding site" evidence="17">
    <location>
        <position position="429"/>
    </location>
    <ligand>
        <name>(6S)-NADPHX</name>
        <dbReference type="ChEBI" id="CHEBI:64076"/>
    </ligand>
</feature>
<feature type="binding site" evidence="18">
    <location>
        <begin position="64"/>
        <end position="68"/>
    </location>
    <ligand>
        <name>(6S)-NADPHX</name>
        <dbReference type="ChEBI" id="CHEBI:64076"/>
    </ligand>
</feature>
<dbReference type="NCBIfam" id="TIGR00196">
    <property type="entry name" value="yjeF_cterm"/>
    <property type="match status" value="1"/>
</dbReference>
<evidence type="ECO:0000256" key="19">
    <source>
        <dbReference type="PIRNR" id="PIRNR017184"/>
    </source>
</evidence>
<comment type="caution">
    <text evidence="18">Lacks conserved residue(s) required for the propagation of feature annotation.</text>
</comment>
<organism evidence="22 23">
    <name type="scientific">Agitococcus lubricus</name>
    <dbReference type="NCBI Taxonomy" id="1077255"/>
    <lineage>
        <taxon>Bacteria</taxon>
        <taxon>Pseudomonadati</taxon>
        <taxon>Pseudomonadota</taxon>
        <taxon>Gammaproteobacteria</taxon>
        <taxon>Moraxellales</taxon>
        <taxon>Moraxellaceae</taxon>
        <taxon>Agitococcus</taxon>
    </lineage>
</organism>
<feature type="binding site" evidence="18">
    <location>
        <begin position="129"/>
        <end position="135"/>
    </location>
    <ligand>
        <name>(6S)-NADPHX</name>
        <dbReference type="ChEBI" id="CHEBI:64076"/>
    </ligand>
</feature>
<comment type="similarity">
    <text evidence="17">Belongs to the NnrD/CARKD family.</text>
</comment>
<keyword evidence="10 17" id="KW-0520">NAD</keyword>
<keyword evidence="5 18" id="KW-0479">Metal-binding</keyword>
<dbReference type="EMBL" id="QAON01000006">
    <property type="protein sequence ID" value="PTQ89497.1"/>
    <property type="molecule type" value="Genomic_DNA"/>
</dbReference>
<feature type="binding site" evidence="17">
    <location>
        <begin position="400"/>
        <end position="404"/>
    </location>
    <ligand>
        <name>AMP</name>
        <dbReference type="ChEBI" id="CHEBI:456215"/>
    </ligand>
</feature>
<evidence type="ECO:0000256" key="16">
    <source>
        <dbReference type="ARBA" id="ARBA00049209"/>
    </source>
</evidence>
<dbReference type="GO" id="GO:0046872">
    <property type="term" value="F:metal ion binding"/>
    <property type="evidence" value="ECO:0007669"/>
    <property type="project" value="UniProtKB-UniRule"/>
</dbReference>
<proteinExistence type="inferred from homology"/>
<dbReference type="SUPFAM" id="SSF64153">
    <property type="entry name" value="YjeF N-terminal domain-like"/>
    <property type="match status" value="1"/>
</dbReference>
<dbReference type="SUPFAM" id="SSF53613">
    <property type="entry name" value="Ribokinase-like"/>
    <property type="match status" value="1"/>
</dbReference>
<dbReference type="OrthoDB" id="9806925at2"/>
<dbReference type="GO" id="GO:0052856">
    <property type="term" value="F:NAD(P)HX epimerase activity"/>
    <property type="evidence" value="ECO:0007669"/>
    <property type="project" value="UniProtKB-UniRule"/>
</dbReference>
<dbReference type="CDD" id="cd01171">
    <property type="entry name" value="YXKO-related"/>
    <property type="match status" value="1"/>
</dbReference>
<feature type="binding site" evidence="18">
    <location>
        <position position="158"/>
    </location>
    <ligand>
        <name>(6S)-NADPHX</name>
        <dbReference type="ChEBI" id="CHEBI:64076"/>
    </ligand>
</feature>
<comment type="function">
    <text evidence="18">Catalyzes the epimerization of the S- and R-forms of NAD(P)HX, a damaged form of NAD(P)H that is a result of enzymatic or heat-dependent hydration. This is a prerequisite for the S-specific NAD(P)H-hydrate dehydratase to allow the repair of both epimers of NAD(P)HX.</text>
</comment>
<keyword evidence="11 18" id="KW-0413">Isomerase</keyword>
<dbReference type="GO" id="GO:0110051">
    <property type="term" value="P:metabolite repair"/>
    <property type="evidence" value="ECO:0007669"/>
    <property type="project" value="TreeGrafter"/>
</dbReference>
<evidence type="ECO:0000256" key="7">
    <source>
        <dbReference type="ARBA" id="ARBA00022840"/>
    </source>
</evidence>
<comment type="subunit">
    <text evidence="17">Homotetramer.</text>
</comment>
<feature type="binding site" evidence="17">
    <location>
        <position position="363"/>
    </location>
    <ligand>
        <name>(6S)-NADPHX</name>
        <dbReference type="ChEBI" id="CHEBI:64076"/>
    </ligand>
</feature>
<dbReference type="RefSeq" id="WP_107865463.1">
    <property type="nucleotide sequence ID" value="NZ_QAON01000006.1"/>
</dbReference>
<comment type="similarity">
    <text evidence="18">Belongs to the NnrE/AIBP family.</text>
</comment>
<feature type="binding site" evidence="18">
    <location>
        <position position="65"/>
    </location>
    <ligand>
        <name>K(+)</name>
        <dbReference type="ChEBI" id="CHEBI:29103"/>
    </ligand>
</feature>
<evidence type="ECO:0000256" key="11">
    <source>
        <dbReference type="ARBA" id="ARBA00023235"/>
    </source>
</evidence>
<gene>
    <name evidence="18" type="primary">nnrE</name>
    <name evidence="17" type="synonym">nnrD</name>
    <name evidence="22" type="ORF">C8N29_10628</name>
</gene>
<name>A0A2T5IZK7_9GAMM</name>
<feature type="binding site" evidence="17">
    <location>
        <position position="428"/>
    </location>
    <ligand>
        <name>AMP</name>
        <dbReference type="ChEBI" id="CHEBI:456215"/>
    </ligand>
</feature>
<dbReference type="InterPro" id="IPR000631">
    <property type="entry name" value="CARKD"/>
</dbReference>
<comment type="caution">
    <text evidence="22">The sequence shown here is derived from an EMBL/GenBank/DDBJ whole genome shotgun (WGS) entry which is preliminary data.</text>
</comment>
<dbReference type="PROSITE" id="PS01050">
    <property type="entry name" value="YJEF_C_2"/>
    <property type="match status" value="1"/>
</dbReference>
<evidence type="ECO:0000256" key="4">
    <source>
        <dbReference type="ARBA" id="ARBA00009524"/>
    </source>
</evidence>
<evidence type="ECO:0000256" key="8">
    <source>
        <dbReference type="ARBA" id="ARBA00022857"/>
    </source>
</evidence>
<evidence type="ECO:0000259" key="21">
    <source>
        <dbReference type="PROSITE" id="PS51385"/>
    </source>
</evidence>
<comment type="cofactor">
    <cofactor evidence="18 19">
        <name>K(+)</name>
        <dbReference type="ChEBI" id="CHEBI:29103"/>
    </cofactor>
    <text evidence="18 19">Binds 1 potassium ion per subunit.</text>
</comment>
<comment type="cofactor">
    <cofactor evidence="17">
        <name>Mg(2+)</name>
        <dbReference type="ChEBI" id="CHEBI:18420"/>
    </cofactor>
</comment>
<feature type="binding site" evidence="18">
    <location>
        <position position="161"/>
    </location>
    <ligand>
        <name>K(+)</name>
        <dbReference type="ChEBI" id="CHEBI:29103"/>
    </ligand>
</feature>
<comment type="similarity">
    <text evidence="3 19">In the N-terminal section; belongs to the NnrE/AIBP family.</text>
</comment>
<feature type="binding site" evidence="17">
    <location>
        <position position="317"/>
    </location>
    <ligand>
        <name>(6S)-NADPHX</name>
        <dbReference type="ChEBI" id="CHEBI:64076"/>
    </ligand>
</feature>
<evidence type="ECO:0000256" key="6">
    <source>
        <dbReference type="ARBA" id="ARBA00022741"/>
    </source>
</evidence>
<evidence type="ECO:0000313" key="22">
    <source>
        <dbReference type="EMBL" id="PTQ89497.1"/>
    </source>
</evidence>
<comment type="catalytic activity">
    <reaction evidence="15 17 19">
        <text>(6S)-NADHX + ADP = AMP + phosphate + NADH + H(+)</text>
        <dbReference type="Rhea" id="RHEA:32223"/>
        <dbReference type="ChEBI" id="CHEBI:15378"/>
        <dbReference type="ChEBI" id="CHEBI:43474"/>
        <dbReference type="ChEBI" id="CHEBI:57945"/>
        <dbReference type="ChEBI" id="CHEBI:64074"/>
        <dbReference type="ChEBI" id="CHEBI:456215"/>
        <dbReference type="ChEBI" id="CHEBI:456216"/>
        <dbReference type="EC" id="4.2.1.136"/>
    </reaction>
</comment>
<evidence type="ECO:0000256" key="18">
    <source>
        <dbReference type="HAMAP-Rule" id="MF_01966"/>
    </source>
</evidence>
<comment type="function">
    <text evidence="17">Catalyzes the dehydration of the S-form of NAD(P)HX at the expense of ADP, which is converted to AMP. Together with NAD(P)HX epimerase, which catalyzes the epimerization of the S- and R-forms, the enzyme allows the repair of both epimers of NAD(P)HX, a damaged form of NAD(P)H that is a result of enzymatic or heat-dependent hydration.</text>
</comment>
<evidence type="ECO:0000256" key="9">
    <source>
        <dbReference type="ARBA" id="ARBA00022958"/>
    </source>
</evidence>
<dbReference type="GO" id="GO:0046496">
    <property type="term" value="P:nicotinamide nucleotide metabolic process"/>
    <property type="evidence" value="ECO:0007669"/>
    <property type="project" value="UniProtKB-UniRule"/>
</dbReference>
<dbReference type="InterPro" id="IPR029056">
    <property type="entry name" value="Ribokinase-like"/>
</dbReference>
<dbReference type="GO" id="GO:0005524">
    <property type="term" value="F:ATP binding"/>
    <property type="evidence" value="ECO:0007669"/>
    <property type="project" value="UniProtKB-UniRule"/>
</dbReference>
<dbReference type="InterPro" id="IPR030677">
    <property type="entry name" value="Nnr"/>
</dbReference>
<feature type="binding site" evidence="18">
    <location>
        <position position="125"/>
    </location>
    <ligand>
        <name>K(+)</name>
        <dbReference type="ChEBI" id="CHEBI:29103"/>
    </ligand>
</feature>
<dbReference type="PIRSF" id="PIRSF017184">
    <property type="entry name" value="Nnr"/>
    <property type="match status" value="1"/>
</dbReference>
<dbReference type="PROSITE" id="PS51383">
    <property type="entry name" value="YJEF_C_3"/>
    <property type="match status" value="1"/>
</dbReference>
<dbReference type="AlphaFoldDB" id="A0A2T5IZK7"/>
<keyword evidence="23" id="KW-1185">Reference proteome</keyword>
<accession>A0A2T5IZK7</accession>
<evidence type="ECO:0000256" key="17">
    <source>
        <dbReference type="HAMAP-Rule" id="MF_01965"/>
    </source>
</evidence>
<feature type="binding site" evidence="17">
    <location>
        <position position="256"/>
    </location>
    <ligand>
        <name>(6S)-NADPHX</name>
        <dbReference type="ChEBI" id="CHEBI:64076"/>
    </ligand>
</feature>
<keyword evidence="6 17" id="KW-0547">Nucleotide-binding</keyword>
<dbReference type="PANTHER" id="PTHR12592:SF0">
    <property type="entry name" value="ATP-DEPENDENT (S)-NAD(P)H-HYDRATE DEHYDRATASE"/>
    <property type="match status" value="1"/>
</dbReference>
<protein>
    <recommendedName>
        <fullName evidence="19">Bifunctional NAD(P)H-hydrate repair enzyme</fullName>
    </recommendedName>
    <alternativeName>
        <fullName evidence="19">Nicotinamide nucleotide repair protein</fullName>
    </alternativeName>
    <domain>
        <recommendedName>
            <fullName evidence="19">ADP-dependent (S)-NAD(P)H-hydrate dehydratase</fullName>
            <ecNumber evidence="19">4.2.1.136</ecNumber>
        </recommendedName>
        <alternativeName>
            <fullName evidence="19">ADP-dependent NAD(P)HX dehydratase</fullName>
        </alternativeName>
    </domain>
    <domain>
        <recommendedName>
            <fullName evidence="19">NAD(P)H-hydrate epimerase</fullName>
            <ecNumber evidence="19">5.1.99.6</ecNumber>
        </recommendedName>
    </domain>
</protein>
<dbReference type="EC" id="4.2.1.136" evidence="19"/>
<dbReference type="Gene3D" id="3.40.1190.20">
    <property type="match status" value="1"/>
</dbReference>
<evidence type="ECO:0000256" key="1">
    <source>
        <dbReference type="ARBA" id="ARBA00000013"/>
    </source>
</evidence>
<evidence type="ECO:0000256" key="3">
    <source>
        <dbReference type="ARBA" id="ARBA00006001"/>
    </source>
</evidence>
<evidence type="ECO:0000256" key="2">
    <source>
        <dbReference type="ARBA" id="ARBA00000909"/>
    </source>
</evidence>
<keyword evidence="9 18" id="KW-0630">Potassium</keyword>
<reference evidence="22 23" key="1">
    <citation type="submission" date="2018-04" db="EMBL/GenBank/DDBJ databases">
        <title>Genomic Encyclopedia of Archaeal and Bacterial Type Strains, Phase II (KMG-II): from individual species to whole genera.</title>
        <authorList>
            <person name="Goeker M."/>
        </authorList>
    </citation>
    <scope>NUCLEOTIDE SEQUENCE [LARGE SCALE GENOMIC DNA]</scope>
    <source>
        <strain evidence="22 23">DSM 5822</strain>
    </source>
</reference>
<keyword evidence="8 17" id="KW-0521">NADP</keyword>
<evidence type="ECO:0000256" key="15">
    <source>
        <dbReference type="ARBA" id="ARBA00048238"/>
    </source>
</evidence>
<comment type="function">
    <text evidence="14 19">Bifunctional enzyme that catalyzes the epimerization of the S- and R-forms of NAD(P)HX and the dehydration of the S-form of NAD(P)HX at the expense of ADP, which is converted to AMP. This allows the repair of both epimers of NAD(P)HX, a damaged form of NAD(P)H that is a result of enzymatic or heat-dependent hydration.</text>
</comment>